<dbReference type="EMBL" id="BAABCN010000008">
    <property type="protein sequence ID" value="GAA3884104.1"/>
    <property type="molecule type" value="Genomic_DNA"/>
</dbReference>
<sequence length="265" mass="28392">MAGSEQRMRATMRVTEERPATPGTLLERGMEILGCFDAGHTALTLTQIAQLTGLPLSTCHRITTTLCNGGFLSRGSDRRFRVGTRLWTIAQQAPLNDRLRESALPTLARLYEETGENVTLAVLDRGQALYVDRLVGERSVPTVIRGGGHLPLHTTGVGKVLLAAQTDAAIEAYLSHPLPRPTLRSITDPDALRRDLAEVRERGYAITRQEMSAGSGSVAVPILRGGTCVAAVGVVVHMARLDVGRLVATLNQAARVIEAGLGDEG</sequence>
<evidence type="ECO:0000259" key="5">
    <source>
        <dbReference type="PROSITE" id="PS51078"/>
    </source>
</evidence>
<dbReference type="PROSITE" id="PS51077">
    <property type="entry name" value="HTH_ICLR"/>
    <property type="match status" value="1"/>
</dbReference>
<dbReference type="Pfam" id="PF09339">
    <property type="entry name" value="HTH_IclR"/>
    <property type="match status" value="1"/>
</dbReference>
<name>A0ABP7KNW3_9MICO</name>
<dbReference type="Gene3D" id="1.10.10.10">
    <property type="entry name" value="Winged helix-like DNA-binding domain superfamily/Winged helix DNA-binding domain"/>
    <property type="match status" value="1"/>
</dbReference>
<reference evidence="7" key="1">
    <citation type="journal article" date="2019" name="Int. J. Syst. Evol. Microbiol.">
        <title>The Global Catalogue of Microorganisms (GCM) 10K type strain sequencing project: providing services to taxonomists for standard genome sequencing and annotation.</title>
        <authorList>
            <consortium name="The Broad Institute Genomics Platform"/>
            <consortium name="The Broad Institute Genome Sequencing Center for Infectious Disease"/>
            <person name="Wu L."/>
            <person name="Ma J."/>
        </authorList>
    </citation>
    <scope>NUCLEOTIDE SEQUENCE [LARGE SCALE GENOMIC DNA]</scope>
    <source>
        <strain evidence="7">JCM 17021</strain>
    </source>
</reference>
<keyword evidence="1" id="KW-0805">Transcription regulation</keyword>
<keyword evidence="2" id="KW-0238">DNA-binding</keyword>
<dbReference type="InterPro" id="IPR029016">
    <property type="entry name" value="GAF-like_dom_sf"/>
</dbReference>
<evidence type="ECO:0000256" key="1">
    <source>
        <dbReference type="ARBA" id="ARBA00023015"/>
    </source>
</evidence>
<dbReference type="PANTHER" id="PTHR30136:SF24">
    <property type="entry name" value="HTH-TYPE TRANSCRIPTIONAL REPRESSOR ALLR"/>
    <property type="match status" value="1"/>
</dbReference>
<feature type="domain" description="IclR-ED" evidence="5">
    <location>
        <begin position="85"/>
        <end position="263"/>
    </location>
</feature>
<evidence type="ECO:0000313" key="6">
    <source>
        <dbReference type="EMBL" id="GAA3884104.1"/>
    </source>
</evidence>
<dbReference type="PANTHER" id="PTHR30136">
    <property type="entry name" value="HELIX-TURN-HELIX TRANSCRIPTIONAL REGULATOR, ICLR FAMILY"/>
    <property type="match status" value="1"/>
</dbReference>
<dbReference type="SMART" id="SM00346">
    <property type="entry name" value="HTH_ICLR"/>
    <property type="match status" value="1"/>
</dbReference>
<gene>
    <name evidence="6" type="ORF">GCM10022381_27870</name>
</gene>
<dbReference type="SUPFAM" id="SSF46785">
    <property type="entry name" value="Winged helix' DNA-binding domain"/>
    <property type="match status" value="1"/>
</dbReference>
<protein>
    <submittedName>
        <fullName evidence="6">IclR family transcriptional regulator</fullName>
    </submittedName>
</protein>
<dbReference type="InterPro" id="IPR050707">
    <property type="entry name" value="HTH_MetabolicPath_Reg"/>
</dbReference>
<evidence type="ECO:0000256" key="3">
    <source>
        <dbReference type="ARBA" id="ARBA00023163"/>
    </source>
</evidence>
<feature type="domain" description="HTH iclR-type" evidence="4">
    <location>
        <begin position="23"/>
        <end position="84"/>
    </location>
</feature>
<dbReference type="SUPFAM" id="SSF55781">
    <property type="entry name" value="GAF domain-like"/>
    <property type="match status" value="1"/>
</dbReference>
<organism evidence="6 7">
    <name type="scientific">Leifsonia kafniensis</name>
    <dbReference type="NCBI Taxonomy" id="475957"/>
    <lineage>
        <taxon>Bacteria</taxon>
        <taxon>Bacillati</taxon>
        <taxon>Actinomycetota</taxon>
        <taxon>Actinomycetes</taxon>
        <taxon>Micrococcales</taxon>
        <taxon>Microbacteriaceae</taxon>
        <taxon>Leifsonia</taxon>
    </lineage>
</organism>
<keyword evidence="3" id="KW-0804">Transcription</keyword>
<dbReference type="Pfam" id="PF01614">
    <property type="entry name" value="IclR_C"/>
    <property type="match status" value="1"/>
</dbReference>
<comment type="caution">
    <text evidence="6">The sequence shown here is derived from an EMBL/GenBank/DDBJ whole genome shotgun (WGS) entry which is preliminary data.</text>
</comment>
<proteinExistence type="predicted"/>
<keyword evidence="7" id="KW-1185">Reference proteome</keyword>
<evidence type="ECO:0000313" key="7">
    <source>
        <dbReference type="Proteomes" id="UP001501803"/>
    </source>
</evidence>
<evidence type="ECO:0000259" key="4">
    <source>
        <dbReference type="PROSITE" id="PS51077"/>
    </source>
</evidence>
<dbReference type="InterPro" id="IPR005471">
    <property type="entry name" value="Tscrpt_reg_IclR_N"/>
</dbReference>
<dbReference type="InterPro" id="IPR014757">
    <property type="entry name" value="Tscrpt_reg_IclR_C"/>
</dbReference>
<dbReference type="Proteomes" id="UP001501803">
    <property type="component" value="Unassembled WGS sequence"/>
</dbReference>
<dbReference type="InterPro" id="IPR036388">
    <property type="entry name" value="WH-like_DNA-bd_sf"/>
</dbReference>
<dbReference type="PROSITE" id="PS51078">
    <property type="entry name" value="ICLR_ED"/>
    <property type="match status" value="1"/>
</dbReference>
<evidence type="ECO:0000256" key="2">
    <source>
        <dbReference type="ARBA" id="ARBA00023125"/>
    </source>
</evidence>
<dbReference type="Gene3D" id="3.30.450.40">
    <property type="match status" value="1"/>
</dbReference>
<dbReference type="InterPro" id="IPR036390">
    <property type="entry name" value="WH_DNA-bd_sf"/>
</dbReference>
<accession>A0ABP7KNW3</accession>